<feature type="chain" id="PRO_5016760984" description="Lipoprotein" evidence="1">
    <location>
        <begin position="23"/>
        <end position="145"/>
    </location>
</feature>
<dbReference type="Proteomes" id="UP000257109">
    <property type="component" value="Unassembled WGS sequence"/>
</dbReference>
<gene>
    <name evidence="2" type="ORF">CR513_59929</name>
</gene>
<organism evidence="2 3">
    <name type="scientific">Mucuna pruriens</name>
    <name type="common">Velvet bean</name>
    <name type="synonym">Dolichos pruriens</name>
    <dbReference type="NCBI Taxonomy" id="157652"/>
    <lineage>
        <taxon>Eukaryota</taxon>
        <taxon>Viridiplantae</taxon>
        <taxon>Streptophyta</taxon>
        <taxon>Embryophyta</taxon>
        <taxon>Tracheophyta</taxon>
        <taxon>Spermatophyta</taxon>
        <taxon>Magnoliopsida</taxon>
        <taxon>eudicotyledons</taxon>
        <taxon>Gunneridae</taxon>
        <taxon>Pentapetalae</taxon>
        <taxon>rosids</taxon>
        <taxon>fabids</taxon>
        <taxon>Fabales</taxon>
        <taxon>Fabaceae</taxon>
        <taxon>Papilionoideae</taxon>
        <taxon>50 kb inversion clade</taxon>
        <taxon>NPAAA clade</taxon>
        <taxon>indigoferoid/millettioid clade</taxon>
        <taxon>Phaseoleae</taxon>
        <taxon>Mucuna</taxon>
    </lineage>
</organism>
<dbReference type="AlphaFoldDB" id="A0A371E703"/>
<name>A0A371E703_MUCPR</name>
<evidence type="ECO:0000313" key="2">
    <source>
        <dbReference type="EMBL" id="RDX61805.1"/>
    </source>
</evidence>
<protein>
    <recommendedName>
        <fullName evidence="4">Lipoprotein</fullName>
    </recommendedName>
</protein>
<accession>A0A371E703</accession>
<reference evidence="2" key="1">
    <citation type="submission" date="2018-05" db="EMBL/GenBank/DDBJ databases">
        <title>Draft genome of Mucuna pruriens seed.</title>
        <authorList>
            <person name="Nnadi N.E."/>
            <person name="Vos R."/>
            <person name="Hasami M.H."/>
            <person name="Devisetty U.K."/>
            <person name="Aguiy J.C."/>
        </authorList>
    </citation>
    <scope>NUCLEOTIDE SEQUENCE [LARGE SCALE GENOMIC DNA]</scope>
    <source>
        <strain evidence="2">JCA_2017</strain>
    </source>
</reference>
<keyword evidence="3" id="KW-1185">Reference proteome</keyword>
<comment type="caution">
    <text evidence="2">The sequence shown here is derived from an EMBL/GenBank/DDBJ whole genome shotgun (WGS) entry which is preliminary data.</text>
</comment>
<feature type="signal peptide" evidence="1">
    <location>
        <begin position="1"/>
        <end position="22"/>
    </location>
</feature>
<sequence>MSNLISIRMNIVLLLTFGCVFNSKTELSFINYEENVNKVNEGLYNSFGEYINQVTTSSSFLASSSRDTYPISFICTSNANLKSSFAYHREIRQNTSNDSKSQLNIDVNMKRKVIDILKGLKKHGTKVIKVPRENKMDLKNKSKKS</sequence>
<dbReference type="EMBL" id="QJKJ01015894">
    <property type="protein sequence ID" value="RDX61805.1"/>
    <property type="molecule type" value="Genomic_DNA"/>
</dbReference>
<evidence type="ECO:0008006" key="4">
    <source>
        <dbReference type="Google" id="ProtNLM"/>
    </source>
</evidence>
<evidence type="ECO:0000256" key="1">
    <source>
        <dbReference type="SAM" id="SignalP"/>
    </source>
</evidence>
<proteinExistence type="predicted"/>
<keyword evidence="1" id="KW-0732">Signal</keyword>
<feature type="non-terminal residue" evidence="2">
    <location>
        <position position="1"/>
    </location>
</feature>
<evidence type="ECO:0000313" key="3">
    <source>
        <dbReference type="Proteomes" id="UP000257109"/>
    </source>
</evidence>